<evidence type="ECO:0000313" key="2">
    <source>
        <dbReference type="Proteomes" id="UP001160130"/>
    </source>
</evidence>
<accession>A0ABT6L8J5</accession>
<proteinExistence type="predicted"/>
<protein>
    <submittedName>
        <fullName evidence="1">Uncharacterized protein</fullName>
    </submittedName>
</protein>
<organism evidence="1 2">
    <name type="scientific">Mycolicibacterium frederiksbergense</name>
    <dbReference type="NCBI Taxonomy" id="117567"/>
    <lineage>
        <taxon>Bacteria</taxon>
        <taxon>Bacillati</taxon>
        <taxon>Actinomycetota</taxon>
        <taxon>Actinomycetes</taxon>
        <taxon>Mycobacteriales</taxon>
        <taxon>Mycobacteriaceae</taxon>
        <taxon>Mycolicibacterium</taxon>
    </lineage>
</organism>
<gene>
    <name evidence="1" type="ORF">M2272_005871</name>
</gene>
<sequence length="79" mass="8647">MTVLQAGGYRLTERAQAEAQMSGLTQNQVHRILADTVDQVPVSAELWKVTDGKNTLILSPLDSVITSVSRGSQKKPVRR</sequence>
<reference evidence="1 2" key="1">
    <citation type="submission" date="2023-04" db="EMBL/GenBank/DDBJ databases">
        <title>Forest soil microbial communities from Buena Vista Peninsula, Colon Province, Panama.</title>
        <authorList>
            <person name="Bouskill N."/>
        </authorList>
    </citation>
    <scope>NUCLEOTIDE SEQUENCE [LARGE SCALE GENOMIC DNA]</scope>
    <source>
        <strain evidence="1 2">AC80</strain>
    </source>
</reference>
<comment type="caution">
    <text evidence="1">The sequence shown here is derived from an EMBL/GenBank/DDBJ whole genome shotgun (WGS) entry which is preliminary data.</text>
</comment>
<dbReference type="Proteomes" id="UP001160130">
    <property type="component" value="Unassembled WGS sequence"/>
</dbReference>
<name>A0ABT6L8J5_9MYCO</name>
<keyword evidence="2" id="KW-1185">Reference proteome</keyword>
<evidence type="ECO:0000313" key="1">
    <source>
        <dbReference type="EMBL" id="MDH6199203.1"/>
    </source>
</evidence>
<dbReference type="EMBL" id="JARXVE010000016">
    <property type="protein sequence ID" value="MDH6199203.1"/>
    <property type="molecule type" value="Genomic_DNA"/>
</dbReference>
<dbReference type="RefSeq" id="WP_280835754.1">
    <property type="nucleotide sequence ID" value="NZ_JARXVE010000016.1"/>
</dbReference>